<feature type="non-terminal residue" evidence="1">
    <location>
        <position position="356"/>
    </location>
</feature>
<reference evidence="1" key="1">
    <citation type="submission" date="2023-06" db="EMBL/GenBank/DDBJ databases">
        <authorList>
            <person name="Delattre M."/>
        </authorList>
    </citation>
    <scope>NUCLEOTIDE SEQUENCE</scope>
    <source>
        <strain evidence="1">AF72</strain>
    </source>
</reference>
<accession>A0AA36G301</accession>
<gene>
    <name evidence="1" type="ORF">MSPICULIGERA_LOCUS14611</name>
</gene>
<dbReference type="EMBL" id="CATQJA010002643">
    <property type="protein sequence ID" value="CAJ0576316.1"/>
    <property type="molecule type" value="Genomic_DNA"/>
</dbReference>
<proteinExistence type="predicted"/>
<keyword evidence="2" id="KW-1185">Reference proteome</keyword>
<organism evidence="1 2">
    <name type="scientific">Mesorhabditis spiculigera</name>
    <dbReference type="NCBI Taxonomy" id="96644"/>
    <lineage>
        <taxon>Eukaryota</taxon>
        <taxon>Metazoa</taxon>
        <taxon>Ecdysozoa</taxon>
        <taxon>Nematoda</taxon>
        <taxon>Chromadorea</taxon>
        <taxon>Rhabditida</taxon>
        <taxon>Rhabditina</taxon>
        <taxon>Rhabditomorpha</taxon>
        <taxon>Rhabditoidea</taxon>
        <taxon>Rhabditidae</taxon>
        <taxon>Mesorhabditinae</taxon>
        <taxon>Mesorhabditis</taxon>
    </lineage>
</organism>
<comment type="caution">
    <text evidence="1">The sequence shown here is derived from an EMBL/GenBank/DDBJ whole genome shotgun (WGS) entry which is preliminary data.</text>
</comment>
<dbReference type="Proteomes" id="UP001177023">
    <property type="component" value="Unassembled WGS sequence"/>
</dbReference>
<sequence length="356" mass="41881">MTKFYIEGLNLPLIQRILQKCVAEEKLKLLKASQDLRTHVFKSGLLPYEINKLTVIMETVKFTEDALLYCCDFHVRIQADKEEIYFGRNRVRINGKAEWPSHLQRLTKPLLDKVVPKMKIRKLFLKGIWASILAFIDFNRLRHKKLISHLDLTGFYLPAEWTYQILESLSGIRARVVWHGSHFVRVLTLFHIHKIPEYDVFKNALGVELLRFQWNGQFPPLPNVEYLTWDITELDALLELYRQTGFPAQVQRLQFEVHQWAEAVAFSEPDRVFQDILHKLRVAHFPALKRHVTEAGLDSSCRIKFTELQAYASECLTAQYLRGRNHFLELSIHLSKEMRHYAINLLVVNKSLRKCF</sequence>
<evidence type="ECO:0000313" key="2">
    <source>
        <dbReference type="Proteomes" id="UP001177023"/>
    </source>
</evidence>
<protein>
    <submittedName>
        <fullName evidence="1">Uncharacterized protein</fullName>
    </submittedName>
</protein>
<dbReference type="AlphaFoldDB" id="A0AA36G301"/>
<evidence type="ECO:0000313" key="1">
    <source>
        <dbReference type="EMBL" id="CAJ0576316.1"/>
    </source>
</evidence>
<name>A0AA36G301_9BILA</name>